<dbReference type="GO" id="GO:0020037">
    <property type="term" value="F:heme binding"/>
    <property type="evidence" value="ECO:0007669"/>
    <property type="project" value="InterPro"/>
</dbReference>
<evidence type="ECO:0000256" key="2">
    <source>
        <dbReference type="ARBA" id="ARBA00022723"/>
    </source>
</evidence>
<accession>A0A6B0TYF0</accession>
<evidence type="ECO:0000259" key="6">
    <source>
        <dbReference type="PROSITE" id="PS51007"/>
    </source>
</evidence>
<evidence type="ECO:0000256" key="4">
    <source>
        <dbReference type="PROSITE-ProRule" id="PRU00433"/>
    </source>
</evidence>
<reference evidence="7 8" key="1">
    <citation type="submission" date="2019-12" db="EMBL/GenBank/DDBJ databases">
        <title>Strain KN286 was isolated from seawater, which was collected from Caroline Seamount in the tropical western Pacific.</title>
        <authorList>
            <person name="Wang Q."/>
        </authorList>
    </citation>
    <scope>NUCLEOTIDE SEQUENCE [LARGE SCALE GENOMIC DNA]</scope>
    <source>
        <strain evidence="7 8">KN286</strain>
    </source>
</reference>
<gene>
    <name evidence="7" type="ORF">GSH16_13435</name>
</gene>
<dbReference type="RefSeq" id="WP_160855958.1">
    <property type="nucleotide sequence ID" value="NZ_WUWG01000006.1"/>
</dbReference>
<dbReference type="GO" id="GO:0046872">
    <property type="term" value="F:metal ion binding"/>
    <property type="evidence" value="ECO:0007669"/>
    <property type="project" value="UniProtKB-KW"/>
</dbReference>
<organism evidence="7 8">
    <name type="scientific">Oceanomicrobium pacificus</name>
    <dbReference type="NCBI Taxonomy" id="2692916"/>
    <lineage>
        <taxon>Bacteria</taxon>
        <taxon>Pseudomonadati</taxon>
        <taxon>Pseudomonadota</taxon>
        <taxon>Alphaproteobacteria</taxon>
        <taxon>Rhodobacterales</taxon>
        <taxon>Paracoccaceae</taxon>
        <taxon>Oceanomicrobium</taxon>
    </lineage>
</organism>
<dbReference type="PROSITE" id="PS51007">
    <property type="entry name" value="CYTC"/>
    <property type="match status" value="1"/>
</dbReference>
<keyword evidence="8" id="KW-1185">Reference proteome</keyword>
<comment type="caution">
    <text evidence="7">The sequence shown here is derived from an EMBL/GenBank/DDBJ whole genome shotgun (WGS) entry which is preliminary data.</text>
</comment>
<dbReference type="AlphaFoldDB" id="A0A6B0TYF0"/>
<evidence type="ECO:0000256" key="1">
    <source>
        <dbReference type="ARBA" id="ARBA00022617"/>
    </source>
</evidence>
<dbReference type="EMBL" id="WUWG01000006">
    <property type="protein sequence ID" value="MXU66448.1"/>
    <property type="molecule type" value="Genomic_DNA"/>
</dbReference>
<keyword evidence="1 4" id="KW-0349">Heme</keyword>
<evidence type="ECO:0000256" key="3">
    <source>
        <dbReference type="ARBA" id="ARBA00023004"/>
    </source>
</evidence>
<evidence type="ECO:0000313" key="8">
    <source>
        <dbReference type="Proteomes" id="UP000436016"/>
    </source>
</evidence>
<dbReference type="InterPro" id="IPR009056">
    <property type="entry name" value="Cyt_c-like_dom"/>
</dbReference>
<sequence length="260" mass="27318">MRIVAKLMLVLILWSQAGGTGAQERVLVLFLAPELAEAGLGAHLAPRFGLKMNTRVTLRPDDGQPVAAPDQAALRVADGASSDIVPLFRDADGRTFGLAIAPDLPATADAARFRDWLTGPSGQAALTGFAGGELALVGRAPAAAPVAEVAGDAVEGERLALFHCGRCHVVSAANRFAGIGSTPSFAALRTFADWRDRFARFWELNPHPSFTQVEGITRPFPAHRPPHVAPVELTPPEVQAITAFASTIAPADLGAEISPR</sequence>
<dbReference type="Proteomes" id="UP000436016">
    <property type="component" value="Unassembled WGS sequence"/>
</dbReference>
<evidence type="ECO:0000313" key="7">
    <source>
        <dbReference type="EMBL" id="MXU66448.1"/>
    </source>
</evidence>
<dbReference type="InterPro" id="IPR036909">
    <property type="entry name" value="Cyt_c-like_dom_sf"/>
</dbReference>
<feature type="signal peptide" evidence="5">
    <location>
        <begin position="1"/>
        <end position="22"/>
    </location>
</feature>
<keyword evidence="2 4" id="KW-0479">Metal-binding</keyword>
<feature type="domain" description="Cytochrome c" evidence="6">
    <location>
        <begin position="151"/>
        <end position="249"/>
    </location>
</feature>
<protein>
    <recommendedName>
        <fullName evidence="6">Cytochrome c domain-containing protein</fullName>
    </recommendedName>
</protein>
<name>A0A6B0TYF0_9RHOB</name>
<keyword evidence="3 4" id="KW-0408">Iron</keyword>
<dbReference type="SUPFAM" id="SSF46626">
    <property type="entry name" value="Cytochrome c"/>
    <property type="match status" value="1"/>
</dbReference>
<dbReference type="GO" id="GO:0009055">
    <property type="term" value="F:electron transfer activity"/>
    <property type="evidence" value="ECO:0007669"/>
    <property type="project" value="InterPro"/>
</dbReference>
<evidence type="ECO:0000256" key="5">
    <source>
        <dbReference type="SAM" id="SignalP"/>
    </source>
</evidence>
<keyword evidence="5" id="KW-0732">Signal</keyword>
<feature type="chain" id="PRO_5025599767" description="Cytochrome c domain-containing protein" evidence="5">
    <location>
        <begin position="23"/>
        <end position="260"/>
    </location>
</feature>
<proteinExistence type="predicted"/>